<protein>
    <submittedName>
        <fullName evidence="2">Uncharacterized protein</fullName>
    </submittedName>
</protein>
<dbReference type="EMBL" id="JABSTV010001716">
    <property type="protein sequence ID" value="KAH7932154.1"/>
    <property type="molecule type" value="Genomic_DNA"/>
</dbReference>
<evidence type="ECO:0000313" key="2">
    <source>
        <dbReference type="EMBL" id="KAH7932154.1"/>
    </source>
</evidence>
<organism evidence="2 3">
    <name type="scientific">Rhipicephalus sanguineus</name>
    <name type="common">Brown dog tick</name>
    <name type="synonym">Ixodes sanguineus</name>
    <dbReference type="NCBI Taxonomy" id="34632"/>
    <lineage>
        <taxon>Eukaryota</taxon>
        <taxon>Metazoa</taxon>
        <taxon>Ecdysozoa</taxon>
        <taxon>Arthropoda</taxon>
        <taxon>Chelicerata</taxon>
        <taxon>Arachnida</taxon>
        <taxon>Acari</taxon>
        <taxon>Parasitiformes</taxon>
        <taxon>Ixodida</taxon>
        <taxon>Ixodoidea</taxon>
        <taxon>Ixodidae</taxon>
        <taxon>Rhipicephalinae</taxon>
        <taxon>Rhipicephalus</taxon>
        <taxon>Rhipicephalus</taxon>
    </lineage>
</organism>
<evidence type="ECO:0000313" key="3">
    <source>
        <dbReference type="Proteomes" id="UP000821837"/>
    </source>
</evidence>
<feature type="compositionally biased region" description="Basic residues" evidence="1">
    <location>
        <begin position="68"/>
        <end position="83"/>
    </location>
</feature>
<accession>A0A9D4PAW9</accession>
<sequence>MPLVQRLRKDLLLCGASMTTTPPGEASSAIDVSLATERCHYTWIPLLDTWRSDHLPLVFNPIRGKTARRHLATAGRRERKNGRHQVDRPKWDSKTSSTWSTEVLGAVRNLEPLDSVSPCGRRPNAPFPVTSELQLAGRVDHSPNGQRGWRLLTPLLLGLYRQRQSLSVAVHMGISAEALAELPAGQFPSRPVLQAPPPSTAARSIAPRCHHVDWVAEKIQVRYNEPIHIQELKAALE</sequence>
<proteinExistence type="predicted"/>
<comment type="caution">
    <text evidence="2">The sequence shown here is derived from an EMBL/GenBank/DDBJ whole genome shotgun (WGS) entry which is preliminary data.</text>
</comment>
<feature type="region of interest" description="Disordered" evidence="1">
    <location>
        <begin position="68"/>
        <end position="94"/>
    </location>
</feature>
<evidence type="ECO:0000256" key="1">
    <source>
        <dbReference type="SAM" id="MobiDB-lite"/>
    </source>
</evidence>
<feature type="compositionally biased region" description="Basic and acidic residues" evidence="1">
    <location>
        <begin position="84"/>
        <end position="93"/>
    </location>
</feature>
<dbReference type="AlphaFoldDB" id="A0A9D4PAW9"/>
<keyword evidence="3" id="KW-1185">Reference proteome</keyword>
<gene>
    <name evidence="2" type="ORF">HPB52_024881</name>
</gene>
<reference evidence="2" key="2">
    <citation type="submission" date="2021-09" db="EMBL/GenBank/DDBJ databases">
        <authorList>
            <person name="Jia N."/>
            <person name="Wang J."/>
            <person name="Shi W."/>
            <person name="Du L."/>
            <person name="Sun Y."/>
            <person name="Zhan W."/>
            <person name="Jiang J."/>
            <person name="Wang Q."/>
            <person name="Zhang B."/>
            <person name="Ji P."/>
            <person name="Sakyi L.B."/>
            <person name="Cui X."/>
            <person name="Yuan T."/>
            <person name="Jiang B."/>
            <person name="Yang W."/>
            <person name="Lam T.T.-Y."/>
            <person name="Chang Q."/>
            <person name="Ding S."/>
            <person name="Wang X."/>
            <person name="Zhu J."/>
            <person name="Ruan X."/>
            <person name="Zhao L."/>
            <person name="Wei J."/>
            <person name="Que T."/>
            <person name="Du C."/>
            <person name="Cheng J."/>
            <person name="Dai P."/>
            <person name="Han X."/>
            <person name="Huang E."/>
            <person name="Gao Y."/>
            <person name="Liu J."/>
            <person name="Shao H."/>
            <person name="Ye R."/>
            <person name="Li L."/>
            <person name="Wei W."/>
            <person name="Wang X."/>
            <person name="Wang C."/>
            <person name="Huo Q."/>
            <person name="Li W."/>
            <person name="Guo W."/>
            <person name="Chen H."/>
            <person name="Chen S."/>
            <person name="Zhou L."/>
            <person name="Zhou L."/>
            <person name="Ni X."/>
            <person name="Tian J."/>
            <person name="Zhou Y."/>
            <person name="Sheng Y."/>
            <person name="Liu T."/>
            <person name="Pan Y."/>
            <person name="Xia L."/>
            <person name="Li J."/>
            <person name="Zhao F."/>
            <person name="Cao W."/>
        </authorList>
    </citation>
    <scope>NUCLEOTIDE SEQUENCE</scope>
    <source>
        <strain evidence="2">Rsan-2018</strain>
        <tissue evidence="2">Larvae</tissue>
    </source>
</reference>
<name>A0A9D4PAW9_RHISA</name>
<dbReference type="Proteomes" id="UP000821837">
    <property type="component" value="Unassembled WGS sequence"/>
</dbReference>
<reference evidence="2" key="1">
    <citation type="journal article" date="2020" name="Cell">
        <title>Large-Scale Comparative Analyses of Tick Genomes Elucidate Their Genetic Diversity and Vector Capacities.</title>
        <authorList>
            <consortium name="Tick Genome and Microbiome Consortium (TIGMIC)"/>
            <person name="Jia N."/>
            <person name="Wang J."/>
            <person name="Shi W."/>
            <person name="Du L."/>
            <person name="Sun Y."/>
            <person name="Zhan W."/>
            <person name="Jiang J.F."/>
            <person name="Wang Q."/>
            <person name="Zhang B."/>
            <person name="Ji P."/>
            <person name="Bell-Sakyi L."/>
            <person name="Cui X.M."/>
            <person name="Yuan T.T."/>
            <person name="Jiang B.G."/>
            <person name="Yang W.F."/>
            <person name="Lam T.T."/>
            <person name="Chang Q.C."/>
            <person name="Ding S.J."/>
            <person name="Wang X.J."/>
            <person name="Zhu J.G."/>
            <person name="Ruan X.D."/>
            <person name="Zhao L."/>
            <person name="Wei J.T."/>
            <person name="Ye R.Z."/>
            <person name="Que T.C."/>
            <person name="Du C.H."/>
            <person name="Zhou Y.H."/>
            <person name="Cheng J.X."/>
            <person name="Dai P.F."/>
            <person name="Guo W.B."/>
            <person name="Han X.H."/>
            <person name="Huang E.J."/>
            <person name="Li L.F."/>
            <person name="Wei W."/>
            <person name="Gao Y.C."/>
            <person name="Liu J.Z."/>
            <person name="Shao H.Z."/>
            <person name="Wang X."/>
            <person name="Wang C.C."/>
            <person name="Yang T.C."/>
            <person name="Huo Q.B."/>
            <person name="Li W."/>
            <person name="Chen H.Y."/>
            <person name="Chen S.E."/>
            <person name="Zhou L.G."/>
            <person name="Ni X.B."/>
            <person name="Tian J.H."/>
            <person name="Sheng Y."/>
            <person name="Liu T."/>
            <person name="Pan Y.S."/>
            <person name="Xia L.Y."/>
            <person name="Li J."/>
            <person name="Zhao F."/>
            <person name="Cao W.C."/>
        </authorList>
    </citation>
    <scope>NUCLEOTIDE SEQUENCE</scope>
    <source>
        <strain evidence="2">Rsan-2018</strain>
    </source>
</reference>